<name>A0ACC3MVW8_9PEZI</name>
<protein>
    <submittedName>
        <fullName evidence="1">Uncharacterized protein</fullName>
    </submittedName>
</protein>
<proteinExistence type="predicted"/>
<keyword evidence="2" id="KW-1185">Reference proteome</keyword>
<evidence type="ECO:0000313" key="2">
    <source>
        <dbReference type="Proteomes" id="UP001281147"/>
    </source>
</evidence>
<reference evidence="1" key="1">
    <citation type="submission" date="2023-07" db="EMBL/GenBank/DDBJ databases">
        <title>Black Yeasts Isolated from many extreme environments.</title>
        <authorList>
            <person name="Coleine C."/>
            <person name="Stajich J.E."/>
            <person name="Selbmann L."/>
        </authorList>
    </citation>
    <scope>NUCLEOTIDE SEQUENCE</scope>
    <source>
        <strain evidence="1">CCFEE 5714</strain>
    </source>
</reference>
<organism evidence="1 2">
    <name type="scientific">Vermiconidia calcicola</name>
    <dbReference type="NCBI Taxonomy" id="1690605"/>
    <lineage>
        <taxon>Eukaryota</taxon>
        <taxon>Fungi</taxon>
        <taxon>Dikarya</taxon>
        <taxon>Ascomycota</taxon>
        <taxon>Pezizomycotina</taxon>
        <taxon>Dothideomycetes</taxon>
        <taxon>Dothideomycetidae</taxon>
        <taxon>Mycosphaerellales</taxon>
        <taxon>Extremaceae</taxon>
        <taxon>Vermiconidia</taxon>
    </lineage>
</organism>
<evidence type="ECO:0000313" key="1">
    <source>
        <dbReference type="EMBL" id="KAK3704441.1"/>
    </source>
</evidence>
<dbReference type="EMBL" id="JAUTXU010000139">
    <property type="protein sequence ID" value="KAK3704441.1"/>
    <property type="molecule type" value="Genomic_DNA"/>
</dbReference>
<sequence>MDAYYCLPTESNAQEVKETHVEAVMIGMLIGYDCSVHMSEEVQDASRTVPNVIMCAVAGNAILLILVGITLIFCLGDLESALYSPTYQPVIQIFYNATKSRAGTSVMIAVIIVIFLSACVGPFTANLIHQSTGSYYAFNAFNSLGTVSILFSYTITIGCLIWRRLSGIPLPARRWSLGKWGLPINIISLCFTTPMLFFYVWPLENPVTAQNMNWASAMFGGILIIAAIYYVFKGRKEYIGPVMLVKRVE</sequence>
<gene>
    <name evidence="1" type="ORF">LTR37_013864</name>
</gene>
<comment type="caution">
    <text evidence="1">The sequence shown here is derived from an EMBL/GenBank/DDBJ whole genome shotgun (WGS) entry which is preliminary data.</text>
</comment>
<accession>A0ACC3MVW8</accession>
<dbReference type="Proteomes" id="UP001281147">
    <property type="component" value="Unassembled WGS sequence"/>
</dbReference>